<dbReference type="Pfam" id="PF10005">
    <property type="entry name" value="Zn_ribbon_DZR_6"/>
    <property type="match status" value="1"/>
</dbReference>
<evidence type="ECO:0000259" key="1">
    <source>
        <dbReference type="Pfam" id="PF10005"/>
    </source>
</evidence>
<reference evidence="2 3" key="1">
    <citation type="submission" date="2017-05" db="EMBL/GenBank/DDBJ databases">
        <title>Comparative genomic and metabolic analysis of manganese-oxidizing mechanisms in Celeribater manganoxidans DY25T: its adaption to the environment of polymetallic nodule.</title>
        <authorList>
            <person name="Wang X."/>
        </authorList>
    </citation>
    <scope>NUCLEOTIDE SEQUENCE [LARGE SCALE GENOMIC DNA]</scope>
    <source>
        <strain evidence="2 3">DY25</strain>
    </source>
</reference>
<dbReference type="InterPro" id="IPR011201">
    <property type="entry name" value="Zinc-ribbon_6_bact"/>
</dbReference>
<dbReference type="InterPro" id="IPR031321">
    <property type="entry name" value="UCP012641"/>
</dbReference>
<accession>A0A291M193</accession>
<dbReference type="OrthoDB" id="256753at2"/>
<dbReference type="Pfam" id="PF15887">
    <property type="entry name" value="Peptidase_Mx"/>
    <property type="match status" value="1"/>
</dbReference>
<sequence>MRTYACVCGNTLFFDNSLCQTCGREVGWCQNCETISAQEPQGGTDWVCMTCNTTNHKCENYADWAVCNRMVPAFEDESLCDACRFNDTVPDMSVPGNQEKWARLEAAKRRLFYALDRLGLPYGARDDGIDPPLSFAFMGDPVDQGPWRRMDDAEHVYTGHANGLITINIKEADDAAREAARVDMNEAHRTLIGHFRHEVGHYYWDLLVKNDPVKSAAFNDTFGDPENPDYATALDRHYQEGPPEDWRETHISAYATMHPWEDWAESFSFYLDMRAVLDTAEQLGLLAPRADAEQENVDLMLARYAQLGLILNELNREMGLLDFMPQVITPPVADKLKAVHAALWDARRGAMAA</sequence>
<dbReference type="PIRSF" id="PIRSF012641">
    <property type="entry name" value="UCP012641"/>
    <property type="match status" value="1"/>
</dbReference>
<evidence type="ECO:0000313" key="3">
    <source>
        <dbReference type="Proteomes" id="UP000219050"/>
    </source>
</evidence>
<name>A0A291M193_9RHOB</name>
<protein>
    <recommendedName>
        <fullName evidence="1">Zinc-ribbon domain-containing protein</fullName>
    </recommendedName>
</protein>
<dbReference type="AlphaFoldDB" id="A0A291M193"/>
<evidence type="ECO:0000313" key="2">
    <source>
        <dbReference type="EMBL" id="ATI42692.1"/>
    </source>
</evidence>
<feature type="domain" description="Zinc-ribbon" evidence="1">
    <location>
        <begin position="4"/>
        <end position="93"/>
    </location>
</feature>
<dbReference type="Gene3D" id="3.40.390.70">
    <property type="match status" value="1"/>
</dbReference>
<dbReference type="KEGG" id="cmag:CBW24_12210"/>
<dbReference type="EMBL" id="CP021404">
    <property type="protein sequence ID" value="ATI42692.1"/>
    <property type="molecule type" value="Genomic_DNA"/>
</dbReference>
<proteinExistence type="predicted"/>
<gene>
    <name evidence="2" type="ORF">CBW24_12210</name>
</gene>
<organism evidence="2 3">
    <name type="scientific">Pacificitalea manganoxidans</name>
    <dbReference type="NCBI Taxonomy" id="1411902"/>
    <lineage>
        <taxon>Bacteria</taxon>
        <taxon>Pseudomonadati</taxon>
        <taxon>Pseudomonadota</taxon>
        <taxon>Alphaproteobacteria</taxon>
        <taxon>Rhodobacterales</taxon>
        <taxon>Paracoccaceae</taxon>
        <taxon>Pacificitalea</taxon>
    </lineage>
</organism>
<dbReference type="RefSeq" id="WP_097373760.1">
    <property type="nucleotide sequence ID" value="NZ_CP021404.1"/>
</dbReference>
<dbReference type="Proteomes" id="UP000219050">
    <property type="component" value="Chromosome"/>
</dbReference>
<keyword evidence="3" id="KW-1185">Reference proteome</keyword>